<keyword evidence="2" id="KW-0732">Signal</keyword>
<proteinExistence type="predicted"/>
<dbReference type="PANTHER" id="PTHR31616:SF0">
    <property type="entry name" value="GLUCAN 1,4-ALPHA-GLUCOSIDASE"/>
    <property type="match status" value="1"/>
</dbReference>
<dbReference type="InterPro" id="IPR012341">
    <property type="entry name" value="6hp_glycosidase-like_sf"/>
</dbReference>
<evidence type="ECO:0000259" key="3">
    <source>
        <dbReference type="Pfam" id="PF00723"/>
    </source>
</evidence>
<dbReference type="Gene3D" id="1.50.10.10">
    <property type="match status" value="1"/>
</dbReference>
<dbReference type="InterPro" id="IPR006311">
    <property type="entry name" value="TAT_signal"/>
</dbReference>
<dbReference type="EMBL" id="BAABCM010000004">
    <property type="protein sequence ID" value="GAA3813115.1"/>
    <property type="molecule type" value="Genomic_DNA"/>
</dbReference>
<dbReference type="InterPro" id="IPR011013">
    <property type="entry name" value="Gal_mutarotase_sf_dom"/>
</dbReference>
<comment type="caution">
    <text evidence="5">The sequence shown here is derived from an EMBL/GenBank/DDBJ whole genome shotgun (WGS) entry which is preliminary data.</text>
</comment>
<feature type="signal peptide" evidence="2">
    <location>
        <begin position="1"/>
        <end position="28"/>
    </location>
</feature>
<protein>
    <submittedName>
        <fullName evidence="5">Glycoside hydrolase family 15 protein</fullName>
    </submittedName>
</protein>
<gene>
    <name evidence="5" type="ORF">GCM10022380_33740</name>
</gene>
<dbReference type="Proteomes" id="UP001501624">
    <property type="component" value="Unassembled WGS sequence"/>
</dbReference>
<evidence type="ECO:0000259" key="4">
    <source>
        <dbReference type="Pfam" id="PF09137"/>
    </source>
</evidence>
<keyword evidence="5" id="KW-0378">Hydrolase</keyword>
<dbReference type="RefSeq" id="WP_237340258.1">
    <property type="nucleotide sequence ID" value="NZ_BAABCM010000004.1"/>
</dbReference>
<feature type="chain" id="PRO_5047085582" evidence="2">
    <location>
        <begin position="29"/>
        <end position="715"/>
    </location>
</feature>
<organism evidence="5 6">
    <name type="scientific">Amycolatopsis tucumanensis</name>
    <dbReference type="NCBI Taxonomy" id="401106"/>
    <lineage>
        <taxon>Bacteria</taxon>
        <taxon>Bacillati</taxon>
        <taxon>Actinomycetota</taxon>
        <taxon>Actinomycetes</taxon>
        <taxon>Pseudonocardiales</taxon>
        <taxon>Pseudonocardiaceae</taxon>
        <taxon>Amycolatopsis</taxon>
    </lineage>
</organism>
<evidence type="ECO:0000256" key="2">
    <source>
        <dbReference type="SAM" id="SignalP"/>
    </source>
</evidence>
<reference evidence="6" key="1">
    <citation type="journal article" date="2019" name="Int. J. Syst. Evol. Microbiol.">
        <title>The Global Catalogue of Microorganisms (GCM) 10K type strain sequencing project: providing services to taxonomists for standard genome sequencing and annotation.</title>
        <authorList>
            <consortium name="The Broad Institute Genomics Platform"/>
            <consortium name="The Broad Institute Genome Sequencing Center for Infectious Disease"/>
            <person name="Wu L."/>
            <person name="Ma J."/>
        </authorList>
    </citation>
    <scope>NUCLEOTIDE SEQUENCE [LARGE SCALE GENOMIC DNA]</scope>
    <source>
        <strain evidence="6">JCM 17017</strain>
    </source>
</reference>
<feature type="domain" description="GH15-like" evidence="3">
    <location>
        <begin position="388"/>
        <end position="694"/>
    </location>
</feature>
<keyword evidence="6" id="KW-1185">Reference proteome</keyword>
<dbReference type="CDD" id="cd07430">
    <property type="entry name" value="GH15_N"/>
    <property type="match status" value="1"/>
</dbReference>
<evidence type="ECO:0000313" key="6">
    <source>
        <dbReference type="Proteomes" id="UP001501624"/>
    </source>
</evidence>
<accession>A0ABP7I9T3</accession>
<dbReference type="InterPro" id="IPR008928">
    <property type="entry name" value="6-hairpin_glycosidase_sf"/>
</dbReference>
<dbReference type="SUPFAM" id="SSF48208">
    <property type="entry name" value="Six-hairpin glycosidases"/>
    <property type="match status" value="1"/>
</dbReference>
<dbReference type="GO" id="GO:0016787">
    <property type="term" value="F:hydrolase activity"/>
    <property type="evidence" value="ECO:0007669"/>
    <property type="project" value="UniProtKB-KW"/>
</dbReference>
<sequence length="715" mass="76841">MTTSRRDFLRAAALVGATAVAAPAPASAGQGGAAPGGPGTDTTFTPADKLGFGTARSASPVWFTLQDGRLSEVYHPDLSTPASRETQIVVTDGESFVERVSDVGHRTELPDAEVPAYRQTARGTGWTLTTRYVTDPDRDSVLIDVEFRSRRPLHVYLLHDPALGGEGTADRAFPQAGALVASDGSTASAILARGGFSESTVGYAGVNDGWTQLVAGRGRLDRHYATAGPGNVIQLGRLRLDGTSRTRELVALGFGADGGAAVRVARGSLGRGFDSAASAYAAGWRQYLRSLPAAPEGADRRIYATSVVALACGEDKRNPGAFIASPSMPWAFGFDRAVAPEYGSYHLVWPRDLYQIATGLLAAGDRVAAERSLDYLLRIQQPDGHWPQNTKVSGEPFWTSIQLDETAAPMLLAWLLDRDDPATVDSLERGGDFLLSYSKDGYPSPYTEQERWEEQSGYSPSTIASVIAGLVCLADLMRHAGRDPARFLEAADRWHAAVDGWTVTRNGPHAPRPYFVRLTKDGDPNAGTTYNLGNNNPDPADQRAVVDAGFLELVRLGMRQPHDPVVVNSLAVVDEQISTVTPAGRHWHRYSGDGYGEQADGGPWNVNRADVLRTYGRLWPIFAGERGEYELLAGDRAAAAGRLRDIAACAGATGLLPEQVWDVNPPYPAVRPGTPTASATPLAWTHAQYLRLAWSVAKGRPVEYPTVVAERYLTH</sequence>
<dbReference type="SUPFAM" id="SSF74650">
    <property type="entry name" value="Galactose mutarotase-like"/>
    <property type="match status" value="1"/>
</dbReference>
<dbReference type="InterPro" id="IPR014718">
    <property type="entry name" value="GH-type_carb-bd"/>
</dbReference>
<dbReference type="Gene3D" id="2.70.98.10">
    <property type="match status" value="1"/>
</dbReference>
<evidence type="ECO:0000256" key="1">
    <source>
        <dbReference type="SAM" id="MobiDB-lite"/>
    </source>
</evidence>
<evidence type="ECO:0000313" key="5">
    <source>
        <dbReference type="EMBL" id="GAA3813115.1"/>
    </source>
</evidence>
<dbReference type="Pfam" id="PF09137">
    <property type="entry name" value="Glucodextran_N"/>
    <property type="match status" value="1"/>
</dbReference>
<feature type="compositionally biased region" description="Gly residues" evidence="1">
    <location>
        <begin position="29"/>
        <end position="39"/>
    </location>
</feature>
<name>A0ABP7I9T3_9PSEU</name>
<dbReference type="InterPro" id="IPR015220">
    <property type="entry name" value="Glucodextranase_N"/>
</dbReference>
<dbReference type="PROSITE" id="PS51318">
    <property type="entry name" value="TAT"/>
    <property type="match status" value="1"/>
</dbReference>
<feature type="domain" description="Glucodextranase N-terminal" evidence="4">
    <location>
        <begin position="34"/>
        <end position="288"/>
    </location>
</feature>
<dbReference type="InterPro" id="IPR011613">
    <property type="entry name" value="GH15-like"/>
</dbReference>
<feature type="region of interest" description="Disordered" evidence="1">
    <location>
        <begin position="23"/>
        <end position="47"/>
    </location>
</feature>
<feature type="domain" description="GH15-like" evidence="3">
    <location>
        <begin position="299"/>
        <end position="372"/>
    </location>
</feature>
<dbReference type="Pfam" id="PF00723">
    <property type="entry name" value="Glyco_hydro_15"/>
    <property type="match status" value="2"/>
</dbReference>
<dbReference type="PANTHER" id="PTHR31616">
    <property type="entry name" value="TREHALASE"/>
    <property type="match status" value="1"/>
</dbReference>